<protein>
    <submittedName>
        <fullName evidence="3">Uncharacterized protein DUF4129</fullName>
    </submittedName>
</protein>
<feature type="transmembrane region" description="Helical" evidence="1">
    <location>
        <begin position="12"/>
        <end position="34"/>
    </location>
</feature>
<dbReference type="AlphaFoldDB" id="A0A495IJR4"/>
<comment type="caution">
    <text evidence="3">The sequence shown here is derived from an EMBL/GenBank/DDBJ whole genome shotgun (WGS) entry which is preliminary data.</text>
</comment>
<reference evidence="3 4" key="1">
    <citation type="submission" date="2018-10" db="EMBL/GenBank/DDBJ databases">
        <title>Sequencing the genomes of 1000 actinobacteria strains.</title>
        <authorList>
            <person name="Klenk H.-P."/>
        </authorList>
    </citation>
    <scope>NUCLEOTIDE SEQUENCE [LARGE SCALE GENOMIC DNA]</scope>
    <source>
        <strain evidence="3 4">DSM 17894</strain>
    </source>
</reference>
<proteinExistence type="predicted"/>
<evidence type="ECO:0000313" key="3">
    <source>
        <dbReference type="EMBL" id="RKR76262.1"/>
    </source>
</evidence>
<organism evidence="3 4">
    <name type="scientific">Frondihabitans australicus</name>
    <dbReference type="NCBI Taxonomy" id="386892"/>
    <lineage>
        <taxon>Bacteria</taxon>
        <taxon>Bacillati</taxon>
        <taxon>Actinomycetota</taxon>
        <taxon>Actinomycetes</taxon>
        <taxon>Micrococcales</taxon>
        <taxon>Microbacteriaceae</taxon>
        <taxon>Frondihabitans</taxon>
    </lineage>
</organism>
<dbReference type="InterPro" id="IPR025403">
    <property type="entry name" value="TgpA-like_C"/>
</dbReference>
<gene>
    <name evidence="3" type="ORF">C8E83_3428</name>
</gene>
<accession>A0A495IJR4</accession>
<sequence length="240" mass="25752">MAEPTTERRAPVAVLVAGGLGVLIAVGAAVGGSLNFTGPRWLPGFHPTRAVITSTPMPQGSGTPTPKPPVTAVHVPNLGWIAIVLGVVLLAAIAYFVVRWLLNRRRRPDGTGGELQAVPDLESLPDDPSIETSMPYLRRGLERALDALDGGRRPTDAIVEAWLGLQEAAEDAGFQRQSAETPTEFTTRILRRVDVDPAALAELRRLYLGVRFGDHVATDDDVDTARSALLTLQRQWAATS</sequence>
<dbReference type="Pfam" id="PF13559">
    <property type="entry name" value="DUF4129"/>
    <property type="match status" value="1"/>
</dbReference>
<evidence type="ECO:0000259" key="2">
    <source>
        <dbReference type="Pfam" id="PF13559"/>
    </source>
</evidence>
<evidence type="ECO:0000256" key="1">
    <source>
        <dbReference type="SAM" id="Phobius"/>
    </source>
</evidence>
<keyword evidence="1" id="KW-0812">Transmembrane</keyword>
<dbReference type="OrthoDB" id="5198230at2"/>
<feature type="domain" description="Protein-glutamine gamma-glutamyltransferase-like C-terminal" evidence="2">
    <location>
        <begin position="161"/>
        <end position="229"/>
    </location>
</feature>
<keyword evidence="1" id="KW-1133">Transmembrane helix</keyword>
<keyword evidence="1" id="KW-0472">Membrane</keyword>
<dbReference type="Proteomes" id="UP000280008">
    <property type="component" value="Unassembled WGS sequence"/>
</dbReference>
<feature type="transmembrane region" description="Helical" evidence="1">
    <location>
        <begin position="78"/>
        <end position="98"/>
    </location>
</feature>
<name>A0A495IJR4_9MICO</name>
<dbReference type="RefSeq" id="WP_121371256.1">
    <property type="nucleotide sequence ID" value="NZ_RBKS01000001.1"/>
</dbReference>
<evidence type="ECO:0000313" key="4">
    <source>
        <dbReference type="Proteomes" id="UP000280008"/>
    </source>
</evidence>
<dbReference type="EMBL" id="RBKS01000001">
    <property type="protein sequence ID" value="RKR76262.1"/>
    <property type="molecule type" value="Genomic_DNA"/>
</dbReference>
<keyword evidence="4" id="KW-1185">Reference proteome</keyword>